<dbReference type="RefSeq" id="WP_054756688.1">
    <property type="nucleotide sequence ID" value="NZ_AZFQ01000052.1"/>
</dbReference>
<gene>
    <name evidence="3" type="ORF">FD50_GL001462</name>
</gene>
<sequence>MSKKIQDENGNTYVEVKPWYKKWWVWVLAVVVVVFLLGSFGGHDNSNAKSKTTNTSTTGSAKGHKTTKSETGEKSSVESKSKSLTVSYKDYDVSSDKTYSVAFSDSSWANTKVNVDKVQTYKLSKGYTYDSANDGKFNIQGFVKVHFNITAGRDISIYPTQGTAVFYNGEQHEADTGESWDGDISNGATKDGWVTFPIKTLNDTSSIKSIRYKFDANYKTDNYDDENSNHTYDFTLNLQ</sequence>
<organism evidence="3 4">
    <name type="scientific">Liquorilactobacillus satsumensis DSM 16230 = JCM 12392</name>
    <dbReference type="NCBI Taxonomy" id="1423801"/>
    <lineage>
        <taxon>Bacteria</taxon>
        <taxon>Bacillati</taxon>
        <taxon>Bacillota</taxon>
        <taxon>Bacilli</taxon>
        <taxon>Lactobacillales</taxon>
        <taxon>Lactobacillaceae</taxon>
        <taxon>Liquorilactobacillus</taxon>
    </lineage>
</organism>
<protein>
    <submittedName>
        <fullName evidence="3">Prophage related protein</fullName>
    </submittedName>
</protein>
<reference evidence="3 4" key="1">
    <citation type="journal article" date="2015" name="Genome Announc.">
        <title>Expanding the biotechnology potential of lactobacilli through comparative genomics of 213 strains and associated genera.</title>
        <authorList>
            <person name="Sun Z."/>
            <person name="Harris H.M."/>
            <person name="McCann A."/>
            <person name="Guo C."/>
            <person name="Argimon S."/>
            <person name="Zhang W."/>
            <person name="Yang X."/>
            <person name="Jeffery I.B."/>
            <person name="Cooney J.C."/>
            <person name="Kagawa T.F."/>
            <person name="Liu W."/>
            <person name="Song Y."/>
            <person name="Salvetti E."/>
            <person name="Wrobel A."/>
            <person name="Rasinkangas P."/>
            <person name="Parkhill J."/>
            <person name="Rea M.C."/>
            <person name="O'Sullivan O."/>
            <person name="Ritari J."/>
            <person name="Douillard F.P."/>
            <person name="Paul Ross R."/>
            <person name="Yang R."/>
            <person name="Briner A.E."/>
            <person name="Felis G.E."/>
            <person name="de Vos W.M."/>
            <person name="Barrangou R."/>
            <person name="Klaenhammer T.R."/>
            <person name="Caufield P.W."/>
            <person name="Cui Y."/>
            <person name="Zhang H."/>
            <person name="O'Toole P.W."/>
        </authorList>
    </citation>
    <scope>NUCLEOTIDE SEQUENCE [LARGE SCALE GENOMIC DNA]</scope>
    <source>
        <strain evidence="3 4">DSM 16230</strain>
    </source>
</reference>
<accession>A0A0R1UWH9</accession>
<feature type="region of interest" description="Disordered" evidence="1">
    <location>
        <begin position="46"/>
        <end position="76"/>
    </location>
</feature>
<dbReference type="GeneID" id="98308758"/>
<keyword evidence="4" id="KW-1185">Reference proteome</keyword>
<evidence type="ECO:0000313" key="3">
    <source>
        <dbReference type="EMBL" id="KRL97478.1"/>
    </source>
</evidence>
<proteinExistence type="predicted"/>
<keyword evidence="2" id="KW-0472">Membrane</keyword>
<name>A0A0R1UWH9_9LACO</name>
<dbReference type="OrthoDB" id="2298539at2"/>
<evidence type="ECO:0000256" key="1">
    <source>
        <dbReference type="SAM" id="MobiDB-lite"/>
    </source>
</evidence>
<dbReference type="EMBL" id="AZFQ01000052">
    <property type="protein sequence ID" value="KRL97478.1"/>
    <property type="molecule type" value="Genomic_DNA"/>
</dbReference>
<dbReference type="Proteomes" id="UP000051166">
    <property type="component" value="Unassembled WGS sequence"/>
</dbReference>
<feature type="compositionally biased region" description="Basic and acidic residues" evidence="1">
    <location>
        <begin position="67"/>
        <end position="76"/>
    </location>
</feature>
<dbReference type="STRING" id="1423801.FD50_GL001462"/>
<evidence type="ECO:0000256" key="2">
    <source>
        <dbReference type="SAM" id="Phobius"/>
    </source>
</evidence>
<feature type="transmembrane region" description="Helical" evidence="2">
    <location>
        <begin position="23"/>
        <end position="41"/>
    </location>
</feature>
<comment type="caution">
    <text evidence="3">The sequence shown here is derived from an EMBL/GenBank/DDBJ whole genome shotgun (WGS) entry which is preliminary data.</text>
</comment>
<dbReference type="PATRIC" id="fig|1423801.4.peg.1500"/>
<dbReference type="AlphaFoldDB" id="A0A0R1UWH9"/>
<feature type="compositionally biased region" description="Low complexity" evidence="1">
    <location>
        <begin position="46"/>
        <end position="61"/>
    </location>
</feature>
<keyword evidence="2" id="KW-0812">Transmembrane</keyword>
<evidence type="ECO:0000313" key="4">
    <source>
        <dbReference type="Proteomes" id="UP000051166"/>
    </source>
</evidence>
<keyword evidence="2" id="KW-1133">Transmembrane helix</keyword>